<dbReference type="NCBIfam" id="NF012211">
    <property type="entry name" value="tand_rpt_95"/>
    <property type="match status" value="4"/>
</dbReference>
<gene>
    <name evidence="2" type="ORF">NH26_24315</name>
</gene>
<dbReference type="InterPro" id="IPR051561">
    <property type="entry name" value="FRAS1_ECM"/>
</dbReference>
<dbReference type="STRING" id="915059.NH26_24315"/>
<dbReference type="PANTHER" id="PTHR45739">
    <property type="entry name" value="MATRIX PROTEIN, PUTATIVE-RELATED"/>
    <property type="match status" value="1"/>
</dbReference>
<comment type="caution">
    <text evidence="2">The sequence shown here is derived from an EMBL/GenBank/DDBJ whole genome shotgun (WGS) entry which is preliminary data.</text>
</comment>
<dbReference type="PANTHER" id="PTHR45739:SF8">
    <property type="entry name" value="FRAS1-RELATED EXTRACELLULAR MATRIX PROTEIN 1"/>
    <property type="match status" value="1"/>
</dbReference>
<dbReference type="InterPro" id="IPR015919">
    <property type="entry name" value="Cadherin-like_sf"/>
</dbReference>
<keyword evidence="1" id="KW-0732">Signal</keyword>
<dbReference type="SUPFAM" id="SSF49313">
    <property type="entry name" value="Cadherin-like"/>
    <property type="match status" value="1"/>
</dbReference>
<evidence type="ECO:0000313" key="3">
    <source>
        <dbReference type="Proteomes" id="UP000179797"/>
    </source>
</evidence>
<dbReference type="Proteomes" id="UP000179797">
    <property type="component" value="Unassembled WGS sequence"/>
</dbReference>
<evidence type="ECO:0000313" key="2">
    <source>
        <dbReference type="EMBL" id="OHX64691.1"/>
    </source>
</evidence>
<organism evidence="2 3">
    <name type="scientific">Flammeovirga pacifica</name>
    <dbReference type="NCBI Taxonomy" id="915059"/>
    <lineage>
        <taxon>Bacteria</taxon>
        <taxon>Pseudomonadati</taxon>
        <taxon>Bacteroidota</taxon>
        <taxon>Cytophagia</taxon>
        <taxon>Cytophagales</taxon>
        <taxon>Flammeovirgaceae</taxon>
        <taxon>Flammeovirga</taxon>
    </lineage>
</organism>
<evidence type="ECO:0000256" key="1">
    <source>
        <dbReference type="SAM" id="SignalP"/>
    </source>
</evidence>
<dbReference type="Gene3D" id="2.60.40.2810">
    <property type="match status" value="1"/>
</dbReference>
<dbReference type="RefSeq" id="WP_044217317.1">
    <property type="nucleotide sequence ID" value="NZ_JRYR02000002.1"/>
</dbReference>
<reference evidence="2 3" key="1">
    <citation type="journal article" date="2012" name="Int. J. Syst. Evol. Microbiol.">
        <title>Flammeovirga pacifica sp. nov., isolated from deep-sea sediment.</title>
        <authorList>
            <person name="Xu H."/>
            <person name="Fu Y."/>
            <person name="Yang N."/>
            <person name="Ding Z."/>
            <person name="Lai Q."/>
            <person name="Zeng R."/>
        </authorList>
    </citation>
    <scope>NUCLEOTIDE SEQUENCE [LARGE SCALE GENOMIC DNA]</scope>
    <source>
        <strain evidence="3">DSM 24597 / LMG 26175 / WPAGA1</strain>
    </source>
</reference>
<keyword evidence="3" id="KW-1185">Reference proteome</keyword>
<dbReference type="OrthoDB" id="9805017at2"/>
<accession>A0A1S1YUJ7</accession>
<dbReference type="GO" id="GO:0016020">
    <property type="term" value="C:membrane"/>
    <property type="evidence" value="ECO:0007669"/>
    <property type="project" value="InterPro"/>
</dbReference>
<dbReference type="GO" id="GO:0009653">
    <property type="term" value="P:anatomical structure morphogenesis"/>
    <property type="evidence" value="ECO:0007669"/>
    <property type="project" value="TreeGrafter"/>
</dbReference>
<dbReference type="AlphaFoldDB" id="A0A1S1YUJ7"/>
<proteinExistence type="predicted"/>
<name>A0A1S1YUJ7_FLAPC</name>
<feature type="signal peptide" evidence="1">
    <location>
        <begin position="1"/>
        <end position="19"/>
    </location>
</feature>
<protein>
    <recommendedName>
        <fullName evidence="4">Secretion system C-terminal sorting domain-containing protein</fullName>
    </recommendedName>
</protein>
<sequence>MKSKLTFVFLLLISLCSYAQEPVTITYNFQNGFKASTNGVEDNVLYPQRAIIGGSRLENQGIVDNMAVTKIVNNNATNYNNTFFRFDIYTGKGTQFKINKIKVIQKSEHSGDPDAIAEGGSGNTYLFRVGTQLNGASISNSDPEQSSENLLFSDVLEETEYSPGAAYSSVKNGEYVSVYLTGRGERVGGTSIPDEDGGGIHEDDIFDWTVDELIIEGEYVAGLSIPTFEVDYALDNKDMTAVSSHTAISATEMLRQNGESQWKQDRTFSIRLASTNNNLGYKNVGFIYDMNVADGYKAMINNYELKFAGSGEYGKSRVNRTSIYHDKSRDGSGTRVDFYNSDVFAGVEKYGDNIKDIDYMSAFFTDNLTFEDDYSFLISLNRTGKTDNVQLREYFTFDHVTIRGTAIPENAHALYQEILVGQDLFVNAVIGSGADEYLQEIVNRYKDELQIAVDVAFDESKTTDELNAKFTYVEWLNEHFRNNTNSRSNVAPMVTDKSIETSKNGAAQFTLEGTDTDDDLLKFEIKMQPQYGSVSMIDGAYYYTPNADYVGDDSFTYVANDAREDSNEGTVSVTVINDGNTAPVAKEQDLEIMSGESLVITLEATDEDGDALTYLVEDQPSNGQLTGTPPNITYVSNADFDGEDSFTFKAFDGSTFSNIATVKITVTPIPNNPPVAQDQTVEVMSTQQVDIVLSATDPDNDELTFELVNGPTNGVLSGDIPNLTYTPNAEFLGEDTFTFKAYDGKDYSNTATVSVNVIEFVNTKPVAQNQDFLINQSQKVDFTLTATDEENDPITFRIVAQPENGVIEGEIPNLSYTPNFGFHGVDKLSFVANDGTEDSEVAYITFNVRDTGEGGSDNTAPTVEDIAVSVENTASILIELLGTDEDDDLLTYHVIKTVVNGRLDQFDNHMEYYPNAGFEGEDSFTYVANDGELESNIATVTITVTNGQITGIHDQLASVIEMKVMSSKVVLQDKSQANQNVSLGIYQLEGKQLMNKEIQLPANAVETVKYQFEKSKVYILKLNTTKGQVTRKVIFN</sequence>
<dbReference type="Gene3D" id="2.60.40.3440">
    <property type="match status" value="4"/>
</dbReference>
<dbReference type="Pfam" id="PF17963">
    <property type="entry name" value="Big_9"/>
    <property type="match status" value="5"/>
</dbReference>
<feature type="chain" id="PRO_5010287647" description="Secretion system C-terminal sorting domain-containing protein" evidence="1">
    <location>
        <begin position="20"/>
        <end position="1036"/>
    </location>
</feature>
<evidence type="ECO:0008006" key="4">
    <source>
        <dbReference type="Google" id="ProtNLM"/>
    </source>
</evidence>
<dbReference type="EMBL" id="JRYR02000002">
    <property type="protein sequence ID" value="OHX64691.1"/>
    <property type="molecule type" value="Genomic_DNA"/>
</dbReference>
<dbReference type="GO" id="GO:0005509">
    <property type="term" value="F:calcium ion binding"/>
    <property type="evidence" value="ECO:0007669"/>
    <property type="project" value="InterPro"/>
</dbReference>